<evidence type="ECO:0000259" key="4">
    <source>
        <dbReference type="SMART" id="SM01217"/>
    </source>
</evidence>
<dbReference type="Gene3D" id="3.20.20.300">
    <property type="entry name" value="Glycoside hydrolase, family 3, N-terminal domain"/>
    <property type="match status" value="1"/>
</dbReference>
<gene>
    <name evidence="5" type="ORF">K0B96_09835</name>
</gene>
<evidence type="ECO:0000313" key="5">
    <source>
        <dbReference type="EMBL" id="QYM77626.1"/>
    </source>
</evidence>
<dbReference type="SUPFAM" id="SSF52279">
    <property type="entry name" value="Beta-D-glucan exohydrolase, C-terminal domain"/>
    <property type="match status" value="1"/>
</dbReference>
<evidence type="ECO:0000256" key="3">
    <source>
        <dbReference type="ARBA" id="ARBA00022801"/>
    </source>
</evidence>
<keyword evidence="3 5" id="KW-0378">Hydrolase</keyword>
<dbReference type="SMART" id="SM01217">
    <property type="entry name" value="Fn3_like"/>
    <property type="match status" value="1"/>
</dbReference>
<proteinExistence type="inferred from homology"/>
<dbReference type="InterPro" id="IPR013783">
    <property type="entry name" value="Ig-like_fold"/>
</dbReference>
<dbReference type="GO" id="GO:0031222">
    <property type="term" value="P:arabinan catabolic process"/>
    <property type="evidence" value="ECO:0007669"/>
    <property type="project" value="TreeGrafter"/>
</dbReference>
<dbReference type="InterPro" id="IPR026891">
    <property type="entry name" value="Fn3-like"/>
</dbReference>
<dbReference type="Pfam" id="PF00933">
    <property type="entry name" value="Glyco_hydro_3"/>
    <property type="match status" value="1"/>
</dbReference>
<dbReference type="GO" id="GO:0046556">
    <property type="term" value="F:alpha-L-arabinofuranosidase activity"/>
    <property type="evidence" value="ECO:0007669"/>
    <property type="project" value="TreeGrafter"/>
</dbReference>
<dbReference type="GO" id="GO:0045493">
    <property type="term" value="P:xylan catabolic process"/>
    <property type="evidence" value="ECO:0007669"/>
    <property type="project" value="InterPro"/>
</dbReference>
<protein>
    <submittedName>
        <fullName evidence="5">Glycoside hydrolase family 3 C-terminal domain-containing protein</fullName>
    </submittedName>
</protein>
<dbReference type="Gene3D" id="3.40.50.1700">
    <property type="entry name" value="Glycoside hydrolase family 3 C-terminal domain"/>
    <property type="match status" value="1"/>
</dbReference>
<evidence type="ECO:0000313" key="6">
    <source>
        <dbReference type="Proteomes" id="UP000825051"/>
    </source>
</evidence>
<dbReference type="EMBL" id="CP080507">
    <property type="protein sequence ID" value="QYM77626.1"/>
    <property type="molecule type" value="Genomic_DNA"/>
</dbReference>
<keyword evidence="6" id="KW-1185">Reference proteome</keyword>
<comment type="similarity">
    <text evidence="1">Belongs to the glycosyl hydrolase 3 family.</text>
</comment>
<feature type="domain" description="Fibronectin type III-like" evidence="4">
    <location>
        <begin position="621"/>
        <end position="690"/>
    </location>
</feature>
<dbReference type="InterPro" id="IPR036962">
    <property type="entry name" value="Glyco_hydro_3_N_sf"/>
</dbReference>
<organism evidence="5 6">
    <name type="scientific">Horticoccus luteus</name>
    <dbReference type="NCBI Taxonomy" id="2862869"/>
    <lineage>
        <taxon>Bacteria</taxon>
        <taxon>Pseudomonadati</taxon>
        <taxon>Verrucomicrobiota</taxon>
        <taxon>Opitutia</taxon>
        <taxon>Opitutales</taxon>
        <taxon>Opitutaceae</taxon>
        <taxon>Horticoccus</taxon>
    </lineage>
</organism>
<dbReference type="PRINTS" id="PR00133">
    <property type="entry name" value="GLHYDRLASE3"/>
</dbReference>
<dbReference type="InterPro" id="IPR044993">
    <property type="entry name" value="BXL"/>
</dbReference>
<dbReference type="AlphaFoldDB" id="A0A8F9TRG1"/>
<dbReference type="Pfam" id="PF14310">
    <property type="entry name" value="Fn3-like"/>
    <property type="match status" value="1"/>
</dbReference>
<dbReference type="InterPro" id="IPR002772">
    <property type="entry name" value="Glyco_hydro_3_C"/>
</dbReference>
<dbReference type="SUPFAM" id="SSF51445">
    <property type="entry name" value="(Trans)glycosidases"/>
    <property type="match status" value="1"/>
</dbReference>
<dbReference type="Pfam" id="PF01915">
    <property type="entry name" value="Glyco_hydro_3_C"/>
    <property type="match status" value="1"/>
</dbReference>
<dbReference type="InterPro" id="IPR001764">
    <property type="entry name" value="Glyco_hydro_3_N"/>
</dbReference>
<accession>A0A8F9TRG1</accession>
<dbReference type="KEGG" id="ole:K0B96_09835"/>
<evidence type="ECO:0000256" key="1">
    <source>
        <dbReference type="ARBA" id="ARBA00005336"/>
    </source>
</evidence>
<dbReference type="InterPro" id="IPR017853">
    <property type="entry name" value="GH"/>
</dbReference>
<dbReference type="RefSeq" id="WP_220160731.1">
    <property type="nucleotide sequence ID" value="NZ_CP080507.1"/>
</dbReference>
<dbReference type="GO" id="GO:0009044">
    <property type="term" value="F:xylan 1,4-beta-xylosidase activity"/>
    <property type="evidence" value="ECO:0007669"/>
    <property type="project" value="InterPro"/>
</dbReference>
<evidence type="ECO:0000256" key="2">
    <source>
        <dbReference type="ARBA" id="ARBA00022729"/>
    </source>
</evidence>
<dbReference type="InterPro" id="IPR036881">
    <property type="entry name" value="Glyco_hydro_3_C_sf"/>
</dbReference>
<reference evidence="5" key="1">
    <citation type="submission" date="2021-08" db="EMBL/GenBank/DDBJ databases">
        <title>Genome of a novel bacterium of the phylum Verrucomicrobia, Oleiharenicola sp. KSB-15.</title>
        <authorList>
            <person name="Chung J.-H."/>
            <person name="Ahn J.-H."/>
            <person name="Yoon Y."/>
            <person name="Kim D.-Y."/>
            <person name="An S.-H."/>
            <person name="Park I."/>
            <person name="Yeon J."/>
        </authorList>
    </citation>
    <scope>NUCLEOTIDE SEQUENCE</scope>
    <source>
        <strain evidence="5">KSB-15</strain>
    </source>
</reference>
<dbReference type="PANTHER" id="PTHR42721:SF3">
    <property type="entry name" value="BETA-D-XYLOSIDASE 5-RELATED"/>
    <property type="match status" value="1"/>
</dbReference>
<keyword evidence="2" id="KW-0732">Signal</keyword>
<dbReference type="Gene3D" id="2.60.40.10">
    <property type="entry name" value="Immunoglobulins"/>
    <property type="match status" value="1"/>
</dbReference>
<name>A0A8F9TRG1_9BACT</name>
<sequence length="711" mass="77207">MSDAVKSFPFRDANAPLADRMEDLVHRFTLAEKIDQLGHENRAVERLGIVAYNWWSEACHGVGRNGRATVFPQVIAQAATWNRELVQRIAAAVADEARAKHHAAARAGAHGQQYQGLTFWAPNINIFRDPRWGRGQETFGEDPYLTGELGLANVRGLQGDDPRYLKVAACAKHFAVHSGPEHTRHEFDARPTPKDLYETYLPAFEKLVRGGVEAVMGAYNRVFGEPACASPFLLGEILRGRWGFKGHVVSDCGAIDDFHLHHHVTQDSAESAALAVRHGCDLNCGCTFQDLAFAVRCGQITEAEIDVALRRLLATKFKLGLFDPPAAVPYTQVPMAVVDADEHRALARRAAAESFVLLKNSGGVLPLPRDVRSMLVVGPTAANVGVMLGNYYGMSPRIVTFAEGIVARAPEGCRVMYRPGCPLAQEGAPGINYTFGDAAMADVVVAVLGLDPTLEGEEGDAVASPVGGDRVRIELPENQREFLRELRRHAKKLILVLTGGSALAAPDEHEWADAVLYAWYAGCEGGTALADVLFGDVAPSGRLPFTVPRRTEDLPAFDDYAMQGRTYKFCEIEPLYPFGFGLGYAPVNYESLRLRAVQLKEGEALSFTVSVRNSGATAAWETVECYLIPPRGRVDAARAELVEFRKVNLAPGAVVAVDFSVPAGALYQINADGQREWRAGRYQLHVGAASPGRRSLALGAPAPVTAEVEFA</sequence>
<dbReference type="Proteomes" id="UP000825051">
    <property type="component" value="Chromosome"/>
</dbReference>
<dbReference type="PANTHER" id="PTHR42721">
    <property type="entry name" value="SUGAR HYDROLASE-RELATED"/>
    <property type="match status" value="1"/>
</dbReference>